<proteinExistence type="predicted"/>
<dbReference type="EMBL" id="CP132508">
    <property type="protein sequence ID" value="WPD18857.1"/>
    <property type="molecule type" value="Genomic_DNA"/>
</dbReference>
<sequence>MVRAFAVLIPEAVYREAVVEGKAHGYEDALVLERNVQARRIRVVNAGDEPLGAEAVLPDRNRRGHGTSTGPGGRLPGAPSP</sequence>
<evidence type="ECO:0000313" key="3">
    <source>
        <dbReference type="Proteomes" id="UP001304683"/>
    </source>
</evidence>
<dbReference type="RefSeq" id="WP_135224386.1">
    <property type="nucleotide sequence ID" value="NZ_CP132508.1"/>
</dbReference>
<dbReference type="Proteomes" id="UP001304683">
    <property type="component" value="Chromosome"/>
</dbReference>
<name>A0ABZ0QQ25_9FIRM</name>
<gene>
    <name evidence="2" type="ORF">Q5761_10915</name>
</gene>
<keyword evidence="3" id="KW-1185">Reference proteome</keyword>
<evidence type="ECO:0000256" key="1">
    <source>
        <dbReference type="SAM" id="MobiDB-lite"/>
    </source>
</evidence>
<accession>A0ABZ0QQ25</accession>
<protein>
    <submittedName>
        <fullName evidence="2">Uncharacterized protein</fullName>
    </submittedName>
</protein>
<evidence type="ECO:0000313" key="2">
    <source>
        <dbReference type="EMBL" id="WPD18857.1"/>
    </source>
</evidence>
<reference evidence="2 3" key="1">
    <citation type="submission" date="2023-08" db="EMBL/GenBank/DDBJ databases">
        <title>Genome sequence of Thermaerobacter compostii strain Ins1, a spore-forming filamentous bacterium isolated from a deep geothermal reservoir.</title>
        <authorList>
            <person name="Bregnard D."/>
            <person name="Gonzalez D."/>
            <person name="Junier P."/>
        </authorList>
    </citation>
    <scope>NUCLEOTIDE SEQUENCE [LARGE SCALE GENOMIC DNA]</scope>
    <source>
        <strain evidence="2 3">Ins1</strain>
    </source>
</reference>
<feature type="region of interest" description="Disordered" evidence="1">
    <location>
        <begin position="52"/>
        <end position="81"/>
    </location>
</feature>
<organism evidence="2 3">
    <name type="scientific">Thermaerobacter composti</name>
    <dbReference type="NCBI Taxonomy" id="554949"/>
    <lineage>
        <taxon>Bacteria</taxon>
        <taxon>Bacillati</taxon>
        <taxon>Bacillota</taxon>
        <taxon>Clostridia</taxon>
        <taxon>Eubacteriales</taxon>
        <taxon>Clostridiales Family XVII. Incertae Sedis</taxon>
        <taxon>Thermaerobacter</taxon>
    </lineage>
</organism>